<reference evidence="3 4" key="1">
    <citation type="submission" date="2017-04" db="EMBL/GenBank/DDBJ databases">
        <title>Comparative genome analysis of Subtercola boreus.</title>
        <authorList>
            <person name="Cho Y.-J."/>
            <person name="Cho A."/>
            <person name="Kim O.-S."/>
            <person name="Lee J.-I."/>
        </authorList>
    </citation>
    <scope>NUCLEOTIDE SEQUENCE [LARGE SCALE GENOMIC DNA]</scope>
    <source>
        <strain evidence="3 4">P27444</strain>
    </source>
</reference>
<evidence type="ECO:0000256" key="1">
    <source>
        <dbReference type="SAM" id="Phobius"/>
    </source>
</evidence>
<feature type="domain" description="DUF8175" evidence="2">
    <location>
        <begin position="50"/>
        <end position="237"/>
    </location>
</feature>
<dbReference type="InterPro" id="IPR058488">
    <property type="entry name" value="DUF8175"/>
</dbReference>
<dbReference type="AlphaFoldDB" id="A0A3E0VAP3"/>
<dbReference type="RefSeq" id="WP_116284710.1">
    <property type="nucleotide sequence ID" value="NZ_NBXA01000049.1"/>
</dbReference>
<keyword evidence="1" id="KW-0812">Transmembrane</keyword>
<dbReference type="EMBL" id="NBXA01000049">
    <property type="protein sequence ID" value="RFA06809.1"/>
    <property type="molecule type" value="Genomic_DNA"/>
</dbReference>
<proteinExistence type="predicted"/>
<accession>A0A3E0VAP3</accession>
<dbReference type="Proteomes" id="UP000256709">
    <property type="component" value="Unassembled WGS sequence"/>
</dbReference>
<comment type="caution">
    <text evidence="3">The sequence shown here is derived from an EMBL/GenBank/DDBJ whole genome shotgun (WGS) entry which is preliminary data.</text>
</comment>
<name>A0A3E0VAP3_9MICO</name>
<gene>
    <name evidence="3" type="ORF">B7R21_18345</name>
</gene>
<keyword evidence="1" id="KW-1133">Transmembrane helix</keyword>
<keyword evidence="1" id="KW-0472">Membrane</keyword>
<sequence length="241" mass="24095">MSDAEPRNPFTRKGFIFGAITVGALAGAAVLLAFTSQGGGGDQSNPVAASTPVVTATATIDPAAASVCGLAGYETAPTLTSAPATKWSIIGTVAAPDAPDAGPGVTGADGVRSCYSHTSEGALFAIANWWALGTDARIAKAAIEQLAEPGPGRDATLAKTSTSANRGLSAQIAGFKILSYDGSAVTVDLAWRTNTGQLVSVPAAAVWLDGDWKISSADDGTSPFPPSALQSLGGYTPWAGI</sequence>
<feature type="transmembrane region" description="Helical" evidence="1">
    <location>
        <begin position="15"/>
        <end position="34"/>
    </location>
</feature>
<dbReference type="Pfam" id="PF26526">
    <property type="entry name" value="DUF8175"/>
    <property type="match status" value="1"/>
</dbReference>
<evidence type="ECO:0000313" key="3">
    <source>
        <dbReference type="EMBL" id="RFA06809.1"/>
    </source>
</evidence>
<evidence type="ECO:0000313" key="4">
    <source>
        <dbReference type="Proteomes" id="UP000256709"/>
    </source>
</evidence>
<protein>
    <recommendedName>
        <fullName evidence="2">DUF8175 domain-containing protein</fullName>
    </recommendedName>
</protein>
<evidence type="ECO:0000259" key="2">
    <source>
        <dbReference type="Pfam" id="PF26526"/>
    </source>
</evidence>
<organism evidence="3 4">
    <name type="scientific">Subtercola boreus</name>
    <dbReference type="NCBI Taxonomy" id="120213"/>
    <lineage>
        <taxon>Bacteria</taxon>
        <taxon>Bacillati</taxon>
        <taxon>Actinomycetota</taxon>
        <taxon>Actinomycetes</taxon>
        <taxon>Micrococcales</taxon>
        <taxon>Microbacteriaceae</taxon>
        <taxon>Subtercola</taxon>
    </lineage>
</organism>
<dbReference type="OrthoDB" id="4428031at2"/>